<name>G3MTK7_AMBMU</name>
<evidence type="ECO:0000256" key="1">
    <source>
        <dbReference type="SAM" id="SignalP"/>
    </source>
</evidence>
<feature type="chain" id="PRO_5003447672" description="Lipocalin/cytosolic fatty-acid binding domain-containing protein" evidence="1">
    <location>
        <begin position="29"/>
        <end position="238"/>
    </location>
</feature>
<dbReference type="AlphaFoldDB" id="G3MTK7"/>
<reference evidence="2" key="1">
    <citation type="journal article" date="2011" name="PLoS ONE">
        <title>A deep insight into the sialotranscriptome of the gulf coast tick, Amblyomma maculatum.</title>
        <authorList>
            <person name="Karim S."/>
            <person name="Singh P."/>
            <person name="Ribeiro J.M."/>
        </authorList>
    </citation>
    <scope>NUCLEOTIDE SEQUENCE</scope>
    <source>
        <tissue evidence="2">Salivary gland</tissue>
    </source>
</reference>
<proteinExistence type="evidence at transcript level"/>
<keyword evidence="1" id="KW-0732">Signal</keyword>
<evidence type="ECO:0008006" key="3">
    <source>
        <dbReference type="Google" id="ProtNLM"/>
    </source>
</evidence>
<accession>G3MTK7</accession>
<feature type="signal peptide" evidence="1">
    <location>
        <begin position="1"/>
        <end position="28"/>
    </location>
</feature>
<evidence type="ECO:0000313" key="2">
    <source>
        <dbReference type="EMBL" id="AEO36825.1"/>
    </source>
</evidence>
<protein>
    <recommendedName>
        <fullName evidence="3">Lipocalin/cytosolic fatty-acid binding domain-containing protein</fullName>
    </recommendedName>
</protein>
<sequence>MNRTKPHYALSVVFLAFLFTFLQRTATSEWIEPEDLLKFLNTSEKIWVYNSSEESNAVCKVDEMINIDWKYDDYFFNRTIYTKEGRSSTTYLWGLVFTNKMLVGLPDTGANTKEELLYQDEESTCGVFEVIIAGRHRTSWWLQRQRLSTGYFRAPLDPGRRLTSDNGPEASICSARLPAALTAASSQWRPGCRSARLTGSRLSGCSIQRLGQCLEDSNHVLRNEWGPLEGGTTTSSLP</sequence>
<organism evidence="2">
    <name type="scientific">Amblyomma maculatum</name>
    <name type="common">Gulf Coast tick</name>
    <dbReference type="NCBI Taxonomy" id="34609"/>
    <lineage>
        <taxon>Eukaryota</taxon>
        <taxon>Metazoa</taxon>
        <taxon>Ecdysozoa</taxon>
        <taxon>Arthropoda</taxon>
        <taxon>Chelicerata</taxon>
        <taxon>Arachnida</taxon>
        <taxon>Acari</taxon>
        <taxon>Parasitiformes</taxon>
        <taxon>Ixodida</taxon>
        <taxon>Ixodoidea</taxon>
        <taxon>Ixodidae</taxon>
        <taxon>Amblyomminae</taxon>
        <taxon>Amblyomma</taxon>
    </lineage>
</organism>
<dbReference type="EMBL" id="JO845209">
    <property type="protein sequence ID" value="AEO36825.1"/>
    <property type="molecule type" value="mRNA"/>
</dbReference>